<name>A0A0S4JIG0_BODSA</name>
<organism evidence="3 4">
    <name type="scientific">Bodo saltans</name>
    <name type="common">Flagellated protozoan</name>
    <dbReference type="NCBI Taxonomy" id="75058"/>
    <lineage>
        <taxon>Eukaryota</taxon>
        <taxon>Discoba</taxon>
        <taxon>Euglenozoa</taxon>
        <taxon>Kinetoplastea</taxon>
        <taxon>Metakinetoplastina</taxon>
        <taxon>Eubodonida</taxon>
        <taxon>Bodonidae</taxon>
        <taxon>Bodo</taxon>
    </lineage>
</organism>
<feature type="region of interest" description="Disordered" evidence="2">
    <location>
        <begin position="365"/>
        <end position="475"/>
    </location>
</feature>
<dbReference type="VEuPathDB" id="TriTrypDB:BSAL_26180"/>
<gene>
    <name evidence="3" type="ORF">BSAL_26180</name>
</gene>
<dbReference type="EMBL" id="CYKH01001814">
    <property type="protein sequence ID" value="CUG90332.1"/>
    <property type="molecule type" value="Genomic_DNA"/>
</dbReference>
<evidence type="ECO:0000256" key="2">
    <source>
        <dbReference type="SAM" id="MobiDB-lite"/>
    </source>
</evidence>
<feature type="region of interest" description="Disordered" evidence="2">
    <location>
        <begin position="288"/>
        <end position="310"/>
    </location>
</feature>
<sequence length="733" mass="76061">MSSDTPSSDIKRSSSIEASAAHFATHSSLTLNSSKLSDVLQLLVNGYNSHEAQIAELQTQVKSLQLQLSGGALMSTHLPLQPASVPTIVTPGQAIPAKQQPTTTMISPAQPVLLPPPPPTVVISEPPPPHATSDAVSFSSPVPDGSHPVTPVVVKRDVSSPSRTKKKNSPAPKSAATGTRAAPVAGEMEKMKQSVAQLQQMLGVHTDAGKEAVRQFLFAVGTSANIQQPLAAAFKPLLHLPLLSAVAQQISEATSPDTYLRGFEAKLELLTTTVEAIAQQQQQALASGGISGAGGASKKSTTNTAQRSPMVSTALATLSSSASSGGNAGAAVDAAARVDIARFAKEIKTLQNDLLSLKSVTAEISERKRSKQSHGAPSEASDSDEEVPESKAVTDNAQMSKLLKRIDALEKHTKRGNASGSSTPMGAGSSLLSPHAASPPPTKLSLSGASSTAEKSTNRKSVGGIHPPDSSLNLAASQNNAPAVDYTAIIHAVEEKAMIANRKLKDSLVASLGSQIDALKRDVSRHDEWIAAHDLVHDELVPTLISRASFVVAGSGGLGGGDGRGQSPKRPASAMLNNVHSPFVPKRDAIIRAGAQNPRSYSSSTRVVVDPYNSASAATAAATSLAQQQQRPHSAMSGRSSKSTVTYKLYQQQPNLGFSGSSPFPVTSSSDAAVAAPQPRTPQVSVSSSLFASPIVAPAGHSAENCVVWDCGWCTASRDRIPQWSGSPTPPHR</sequence>
<keyword evidence="4" id="KW-1185">Reference proteome</keyword>
<accession>A0A0S4JIG0</accession>
<keyword evidence="1" id="KW-0175">Coiled coil</keyword>
<feature type="region of interest" description="Disordered" evidence="2">
    <location>
        <begin position="127"/>
        <end position="182"/>
    </location>
</feature>
<feature type="compositionally biased region" description="Polar residues" evidence="2">
    <location>
        <begin position="444"/>
        <end position="455"/>
    </location>
</feature>
<feature type="compositionally biased region" description="Polar residues" evidence="2">
    <location>
        <begin position="298"/>
        <end position="310"/>
    </location>
</feature>
<dbReference type="Proteomes" id="UP000051952">
    <property type="component" value="Unassembled WGS sequence"/>
</dbReference>
<feature type="coiled-coil region" evidence="1">
    <location>
        <begin position="40"/>
        <end position="67"/>
    </location>
</feature>
<feature type="region of interest" description="Disordered" evidence="2">
    <location>
        <begin position="623"/>
        <end position="643"/>
    </location>
</feature>
<dbReference type="AlphaFoldDB" id="A0A0S4JIG0"/>
<evidence type="ECO:0000256" key="1">
    <source>
        <dbReference type="SAM" id="Coils"/>
    </source>
</evidence>
<protein>
    <submittedName>
        <fullName evidence="3">Uncharacterized protein</fullName>
    </submittedName>
</protein>
<reference evidence="4" key="1">
    <citation type="submission" date="2015-09" db="EMBL/GenBank/DDBJ databases">
        <authorList>
            <consortium name="Pathogen Informatics"/>
        </authorList>
    </citation>
    <scope>NUCLEOTIDE SEQUENCE [LARGE SCALE GENOMIC DNA]</scope>
    <source>
        <strain evidence="4">Lake Konstanz</strain>
    </source>
</reference>
<proteinExistence type="predicted"/>
<evidence type="ECO:0000313" key="3">
    <source>
        <dbReference type="EMBL" id="CUG90332.1"/>
    </source>
</evidence>
<evidence type="ECO:0000313" key="4">
    <source>
        <dbReference type="Proteomes" id="UP000051952"/>
    </source>
</evidence>